<dbReference type="PANTHER" id="PTHR11679">
    <property type="entry name" value="VESICLE PROTEIN SORTING-ASSOCIATED"/>
    <property type="match status" value="1"/>
</dbReference>
<dbReference type="InterPro" id="IPR001619">
    <property type="entry name" value="Sec1-like"/>
</dbReference>
<keyword evidence="5" id="KW-1185">Reference proteome</keyword>
<keyword evidence="2" id="KW-0175">Coiled coil</keyword>
<dbReference type="AlphaFoldDB" id="A0ABD2M0B5"/>
<dbReference type="Gene3D" id="1.25.40.850">
    <property type="match status" value="1"/>
</dbReference>
<dbReference type="InterPro" id="IPR043155">
    <property type="entry name" value="VPS33_dom3b"/>
</dbReference>
<dbReference type="InterPro" id="IPR036045">
    <property type="entry name" value="Sec1-like_sf"/>
</dbReference>
<evidence type="ECO:0000256" key="3">
    <source>
        <dbReference type="SAM" id="MobiDB-lite"/>
    </source>
</evidence>
<reference evidence="4 5" key="1">
    <citation type="submission" date="2024-10" db="EMBL/GenBank/DDBJ databases">
        <authorList>
            <person name="Kim D."/>
        </authorList>
    </citation>
    <scope>NUCLEOTIDE SEQUENCE [LARGE SCALE GENOMIC DNA]</scope>
    <source>
        <strain evidence="4">BH-2024</strain>
    </source>
</reference>
<evidence type="ECO:0000256" key="2">
    <source>
        <dbReference type="SAM" id="Coils"/>
    </source>
</evidence>
<evidence type="ECO:0000256" key="1">
    <source>
        <dbReference type="ARBA" id="ARBA00009884"/>
    </source>
</evidence>
<evidence type="ECO:0000313" key="5">
    <source>
        <dbReference type="Proteomes" id="UP001620626"/>
    </source>
</evidence>
<feature type="region of interest" description="Disordered" evidence="3">
    <location>
        <begin position="1"/>
        <end position="27"/>
    </location>
</feature>
<evidence type="ECO:0000313" key="4">
    <source>
        <dbReference type="EMBL" id="KAL3120933.1"/>
    </source>
</evidence>
<comment type="similarity">
    <text evidence="1">Belongs to the STXBP/unc-18/SEC1 family.</text>
</comment>
<gene>
    <name evidence="4" type="ORF">niasHT_005009</name>
</gene>
<name>A0ABD2M0B5_9BILA</name>
<comment type="caution">
    <text evidence="4">The sequence shown here is derived from an EMBL/GenBank/DDBJ whole genome shotgun (WGS) entry which is preliminary data.</text>
</comment>
<organism evidence="4 5">
    <name type="scientific">Heterodera trifolii</name>
    <dbReference type="NCBI Taxonomy" id="157864"/>
    <lineage>
        <taxon>Eukaryota</taxon>
        <taxon>Metazoa</taxon>
        <taxon>Ecdysozoa</taxon>
        <taxon>Nematoda</taxon>
        <taxon>Chromadorea</taxon>
        <taxon>Rhabditida</taxon>
        <taxon>Tylenchina</taxon>
        <taxon>Tylenchomorpha</taxon>
        <taxon>Tylenchoidea</taxon>
        <taxon>Heteroderidae</taxon>
        <taxon>Heteroderinae</taxon>
        <taxon>Heterodera</taxon>
    </lineage>
</organism>
<sequence>MRQNLFQRGAGKSRDGKCQAQTNRTERSLRTEQFRPDILRNKKCPYDRSFLFSQFEGKNASAIKRVDEMKNFVSSELRNLKEQQKQLELHIFACEHILKGMGGANERFGIEQAIVRGEFEDQKVSETLLKLIASKCNHWVVLQIACLWSLRSQGLKSKFYRQFQETFLHRYGFEKLAVLYKLRQHFLLTEKENAIVRSKALPFLGKNANGPPLVDEFKPTQSFAPLPNVISALRLCPPHNENERKGNFEHKAMVVSSNVEMKCNDKEKDDEERKRRNLAYVFSDAYIPLISNIVHGTVTNVREKG</sequence>
<feature type="coiled-coil region" evidence="2">
    <location>
        <begin position="63"/>
        <end position="90"/>
    </location>
</feature>
<dbReference type="Proteomes" id="UP001620626">
    <property type="component" value="Unassembled WGS sequence"/>
</dbReference>
<dbReference type="EMBL" id="JBICBT010000203">
    <property type="protein sequence ID" value="KAL3120933.1"/>
    <property type="molecule type" value="Genomic_DNA"/>
</dbReference>
<protein>
    <submittedName>
        <fullName evidence="4">Uncharacterized protein</fullName>
    </submittedName>
</protein>
<dbReference type="SUPFAM" id="SSF56815">
    <property type="entry name" value="Sec1/munc18-like (SM) proteins"/>
    <property type="match status" value="1"/>
</dbReference>
<proteinExistence type="inferred from homology"/>
<dbReference type="Pfam" id="PF00995">
    <property type="entry name" value="Sec1"/>
    <property type="match status" value="1"/>
</dbReference>
<accession>A0ABD2M0B5</accession>